<keyword evidence="3" id="KW-1185">Reference proteome</keyword>
<dbReference type="AlphaFoldDB" id="A0A388TIE7"/>
<proteinExistence type="predicted"/>
<keyword evidence="1" id="KW-0812">Transmembrane</keyword>
<feature type="transmembrane region" description="Helical" evidence="1">
    <location>
        <begin position="144"/>
        <end position="162"/>
    </location>
</feature>
<dbReference type="PANTHER" id="PTHR30012">
    <property type="entry name" value="GENERAL SECRETION PATHWAY PROTEIN"/>
    <property type="match status" value="1"/>
</dbReference>
<protein>
    <submittedName>
        <fullName evidence="2">Type II secretory pathway component PulF</fullName>
    </submittedName>
</protein>
<dbReference type="PANTHER" id="PTHR30012:SF0">
    <property type="entry name" value="TYPE II SECRETION SYSTEM PROTEIN F-RELATED"/>
    <property type="match status" value="1"/>
</dbReference>
<evidence type="ECO:0000256" key="1">
    <source>
        <dbReference type="SAM" id="Phobius"/>
    </source>
</evidence>
<feature type="transmembrane region" description="Helical" evidence="1">
    <location>
        <begin position="271"/>
        <end position="295"/>
    </location>
</feature>
<organism evidence="2 3">
    <name type="scientific">Candidatus Termititenax persephonae</name>
    <dbReference type="NCBI Taxonomy" id="2218525"/>
    <lineage>
        <taxon>Bacteria</taxon>
        <taxon>Bacillati</taxon>
        <taxon>Candidatus Margulisiibacteriota</taxon>
        <taxon>Candidatus Termititenacia</taxon>
        <taxon>Candidatus Termititenacales</taxon>
        <taxon>Candidatus Termititenacaceae</taxon>
        <taxon>Candidatus Termititenax</taxon>
    </lineage>
</organism>
<dbReference type="EMBL" id="BGZO01000077">
    <property type="protein sequence ID" value="GBR76996.1"/>
    <property type="molecule type" value="Genomic_DNA"/>
</dbReference>
<comment type="caution">
    <text evidence="2">The sequence shown here is derived from an EMBL/GenBank/DDBJ whole genome shotgun (WGS) entry which is preliminary data.</text>
</comment>
<dbReference type="Proteomes" id="UP000275925">
    <property type="component" value="Unassembled WGS sequence"/>
</dbReference>
<evidence type="ECO:0000313" key="2">
    <source>
        <dbReference type="EMBL" id="GBR76996.1"/>
    </source>
</evidence>
<evidence type="ECO:0000313" key="3">
    <source>
        <dbReference type="Proteomes" id="UP000275925"/>
    </source>
</evidence>
<name>A0A388TIE7_9BACT</name>
<feature type="transmembrane region" description="Helical" evidence="1">
    <location>
        <begin position="102"/>
        <end position="124"/>
    </location>
</feature>
<keyword evidence="1" id="KW-0472">Membrane</keyword>
<reference evidence="2 3" key="1">
    <citation type="journal article" date="2019" name="ISME J.">
        <title>Genome analyses of uncultured TG2/ZB3 bacteria in 'Margulisbacteria' specifically attached to ectosymbiotic spirochetes of protists in the termite gut.</title>
        <authorList>
            <person name="Utami Y.D."/>
            <person name="Kuwahara H."/>
            <person name="Igai K."/>
            <person name="Murakami T."/>
            <person name="Sugaya K."/>
            <person name="Morikawa T."/>
            <person name="Nagura Y."/>
            <person name="Yuki M."/>
            <person name="Deevong P."/>
            <person name="Inoue T."/>
            <person name="Kihara K."/>
            <person name="Lo N."/>
            <person name="Yamada A."/>
            <person name="Ohkuma M."/>
            <person name="Hongoh Y."/>
        </authorList>
    </citation>
    <scope>NUCLEOTIDE SEQUENCE [LARGE SCALE GENOMIC DNA]</scope>
    <source>
        <strain evidence="2">NkOx7-02</strain>
    </source>
</reference>
<dbReference type="InterPro" id="IPR003004">
    <property type="entry name" value="GspF/PilC"/>
</dbReference>
<gene>
    <name evidence="2" type="primary">pulF</name>
    <name evidence="2" type="ORF">NO2_1458</name>
</gene>
<sequence>MNILPRRSLQKNLELLEELDAFLNCGYSQGEILDLLTSELGCRYRQRLQRGQPWSSVWELEPEMALVLRTAELNGRLRDFISLALEHYRGKISFQNTLRQKAAYPLLTLGFTLLLLLGFVFFLLPLFNSLAADLGGEPPSALGQWLLLGGLVLLIANGKFFYRLLLEKTGLRQTLESIQTLNLLVMTDRAGIPLANFLAEYLRSAPRSDLSRVYFYLAKGLSVGEALSRAELFSRDELRLLTIGGGANYARGLDYLLKTFKQKYQDKINKIIFYCEPTLLLLTGGILALVAWSFFRPLFGYAGVEL</sequence>
<keyword evidence="1" id="KW-1133">Transmembrane helix</keyword>
<accession>A0A388TIE7</accession>